<accession>A0A381TZV6</accession>
<gene>
    <name evidence="1" type="ORF">METZ01_LOCUS72587</name>
</gene>
<name>A0A381TZV6_9ZZZZ</name>
<organism evidence="1">
    <name type="scientific">marine metagenome</name>
    <dbReference type="NCBI Taxonomy" id="408172"/>
    <lineage>
        <taxon>unclassified sequences</taxon>
        <taxon>metagenomes</taxon>
        <taxon>ecological metagenomes</taxon>
    </lineage>
</organism>
<evidence type="ECO:0000313" key="1">
    <source>
        <dbReference type="EMBL" id="SVA19733.1"/>
    </source>
</evidence>
<sequence>MVILYFLTTMITLNVPSGPPTGWIQYTEAYESRSECEKKIALMKDNMKIEIKVRFKNNLISMGEFECTTREDVVERNTKLGH</sequence>
<protein>
    <submittedName>
        <fullName evidence="1">Uncharacterized protein</fullName>
    </submittedName>
</protein>
<reference evidence="1" key="1">
    <citation type="submission" date="2018-05" db="EMBL/GenBank/DDBJ databases">
        <authorList>
            <person name="Lanie J.A."/>
            <person name="Ng W.-L."/>
            <person name="Kazmierczak K.M."/>
            <person name="Andrzejewski T.M."/>
            <person name="Davidsen T.M."/>
            <person name="Wayne K.J."/>
            <person name="Tettelin H."/>
            <person name="Glass J.I."/>
            <person name="Rusch D."/>
            <person name="Podicherti R."/>
            <person name="Tsui H.-C.T."/>
            <person name="Winkler M.E."/>
        </authorList>
    </citation>
    <scope>NUCLEOTIDE SEQUENCE</scope>
</reference>
<proteinExistence type="predicted"/>
<dbReference type="AlphaFoldDB" id="A0A381TZV6"/>
<dbReference type="EMBL" id="UINC01005196">
    <property type="protein sequence ID" value="SVA19733.1"/>
    <property type="molecule type" value="Genomic_DNA"/>
</dbReference>